<sequence>MEKRLVIAIVLSVGILYAYSLLFPAPKPHPVAPAATQQAAVTTPTTAPAAPAAGAPGVPGGVALAAVTPQGPVVARDVTVDTDLYTATFSTQGAALKKFVLKKYTDVAGPKGKPEVLINENAPNRFELLTDSRELGILPNSGYAVNTDTLKLSDGQQGTLEFTTMNPQGIVLKKVFTFSGDKYRIGFTQEVRNNGAAAVAGTLHLVQANRLVVDQKESRFEVHGPVTLVGDKAESDKLDKLLKEPKAYTGNVLWSAFNDKYFMEAVIAQKGSIASVKLARPSTDELQRDIASPAISVAPGQAAALNYELYLGPKDLDILKAQGNRLDEVIDYGWFAPIAKPLVAILKFLYKYTGNYGWAIIIITVVLKLLFFPLTHKSYKSMKEMQKLQPKMNELKEKYKNDRDAMNRAVMELYKTHKVNPMGGCLPMVVQIPVFFGLYRALMYSIELRHAPFMLWITDLSAKDPYYVTPLIMGATMFIQQKMTPSNMDPVQAKMMLALPVVFTFMFLNFPSGLVIYWMVNNVLTIVQQAYINKNVK</sequence>
<dbReference type="PANTHER" id="PTHR12428">
    <property type="entry name" value="OXA1"/>
    <property type="match status" value="1"/>
</dbReference>
<dbReference type="Pfam" id="PF14849">
    <property type="entry name" value="YidC_periplas"/>
    <property type="match status" value="1"/>
</dbReference>
<feature type="domain" description="Membrane insertase YidC/Oxa/ALB C-terminal" evidence="14">
    <location>
        <begin position="356"/>
        <end position="534"/>
    </location>
</feature>
<dbReference type="NCBIfam" id="TIGR03593">
    <property type="entry name" value="yidC_nterm"/>
    <property type="match status" value="1"/>
</dbReference>
<evidence type="ECO:0000256" key="11">
    <source>
        <dbReference type="ARBA" id="ARBA00033245"/>
    </source>
</evidence>
<keyword evidence="4 13" id="KW-0813">Transport</keyword>
<reference evidence="16" key="1">
    <citation type="submission" date="2020-12" db="EMBL/GenBank/DDBJ databases">
        <title>Geomonas sp. Red875, isolated from river sediment.</title>
        <authorList>
            <person name="Xu Z."/>
            <person name="Zhang Z."/>
            <person name="Masuda Y."/>
            <person name="Itoh H."/>
            <person name="Senoo K."/>
        </authorList>
    </citation>
    <scope>NUCLEOTIDE SEQUENCE</scope>
    <source>
        <strain evidence="16">Red875</strain>
    </source>
</reference>
<keyword evidence="10 13" id="KW-0143">Chaperone</keyword>
<keyword evidence="6 13" id="KW-0812">Transmembrane</keyword>
<accession>A0A8J7LW05</accession>
<dbReference type="InterPro" id="IPR001708">
    <property type="entry name" value="YidC/ALB3/OXA1/COX18"/>
</dbReference>
<dbReference type="NCBIfam" id="NF002352">
    <property type="entry name" value="PRK01318.1-3"/>
    <property type="match status" value="1"/>
</dbReference>
<dbReference type="PRINTS" id="PR01900">
    <property type="entry name" value="YIDCPROTEIN"/>
</dbReference>
<keyword evidence="17" id="KW-1185">Reference proteome</keyword>
<dbReference type="NCBIfam" id="TIGR03592">
    <property type="entry name" value="yidC_oxa1_cterm"/>
    <property type="match status" value="1"/>
</dbReference>
<evidence type="ECO:0000313" key="16">
    <source>
        <dbReference type="EMBL" id="MBJ6726179.1"/>
    </source>
</evidence>
<dbReference type="InterPro" id="IPR038221">
    <property type="entry name" value="YidC_periplasmic_sf"/>
</dbReference>
<evidence type="ECO:0000256" key="12">
    <source>
        <dbReference type="ARBA" id="ARBA00033342"/>
    </source>
</evidence>
<dbReference type="PANTHER" id="PTHR12428:SF65">
    <property type="entry name" value="CYTOCHROME C OXIDASE ASSEMBLY PROTEIN COX18, MITOCHONDRIAL"/>
    <property type="match status" value="1"/>
</dbReference>
<feature type="transmembrane region" description="Helical" evidence="13">
    <location>
        <begin position="356"/>
        <end position="375"/>
    </location>
</feature>
<dbReference type="InterPro" id="IPR028055">
    <property type="entry name" value="YidC/Oxa/ALB_C"/>
</dbReference>
<dbReference type="Proteomes" id="UP000636888">
    <property type="component" value="Unassembled WGS sequence"/>
</dbReference>
<keyword evidence="7 13" id="KW-0653">Protein transport</keyword>
<dbReference type="InterPro" id="IPR047196">
    <property type="entry name" value="YidC_ALB_C"/>
</dbReference>
<evidence type="ECO:0000256" key="9">
    <source>
        <dbReference type="ARBA" id="ARBA00023136"/>
    </source>
</evidence>
<keyword evidence="9 13" id="KW-0472">Membrane</keyword>
<gene>
    <name evidence="13 16" type="primary">yidC</name>
    <name evidence="16" type="ORF">JFN93_15795</name>
</gene>
<evidence type="ECO:0000256" key="6">
    <source>
        <dbReference type="ARBA" id="ARBA00022692"/>
    </source>
</evidence>
<dbReference type="GO" id="GO:0015031">
    <property type="term" value="P:protein transport"/>
    <property type="evidence" value="ECO:0007669"/>
    <property type="project" value="UniProtKB-KW"/>
</dbReference>
<dbReference type="HAMAP" id="MF_01810">
    <property type="entry name" value="YidC_type1"/>
    <property type="match status" value="1"/>
</dbReference>
<comment type="caution">
    <text evidence="16">The sequence shown here is derived from an EMBL/GenBank/DDBJ whole genome shotgun (WGS) entry which is preliminary data.</text>
</comment>
<evidence type="ECO:0000259" key="14">
    <source>
        <dbReference type="Pfam" id="PF02096"/>
    </source>
</evidence>
<evidence type="ECO:0000256" key="2">
    <source>
        <dbReference type="ARBA" id="ARBA00010527"/>
    </source>
</evidence>
<dbReference type="Pfam" id="PF02096">
    <property type="entry name" value="60KD_IMP"/>
    <property type="match status" value="1"/>
</dbReference>
<comment type="caution">
    <text evidence="13">Lacks conserved residue(s) required for the propagation of feature annotation.</text>
</comment>
<feature type="transmembrane region" description="Helical" evidence="13">
    <location>
        <begin position="425"/>
        <end position="446"/>
    </location>
</feature>
<comment type="similarity">
    <text evidence="2 13">Belongs to the OXA1/ALB3/YidC family. Type 1 subfamily.</text>
</comment>
<evidence type="ECO:0000259" key="15">
    <source>
        <dbReference type="Pfam" id="PF14849"/>
    </source>
</evidence>
<dbReference type="InterPro" id="IPR028053">
    <property type="entry name" value="Membr_insert_YidC_N"/>
</dbReference>
<dbReference type="GO" id="GO:0005886">
    <property type="term" value="C:plasma membrane"/>
    <property type="evidence" value="ECO:0007669"/>
    <property type="project" value="UniProtKB-SubCell"/>
</dbReference>
<organism evidence="16 17">
    <name type="scientific">Geomesophilobacter sediminis</name>
    <dbReference type="NCBI Taxonomy" id="2798584"/>
    <lineage>
        <taxon>Bacteria</taxon>
        <taxon>Pseudomonadati</taxon>
        <taxon>Thermodesulfobacteriota</taxon>
        <taxon>Desulfuromonadia</taxon>
        <taxon>Geobacterales</taxon>
        <taxon>Geobacteraceae</taxon>
        <taxon>Geomesophilobacter</taxon>
    </lineage>
</organism>
<dbReference type="CDD" id="cd20070">
    <property type="entry name" value="5TM_YidC_Alb3"/>
    <property type="match status" value="1"/>
</dbReference>
<dbReference type="AlphaFoldDB" id="A0A8J7LW05"/>
<dbReference type="Gene3D" id="2.70.98.90">
    <property type="match status" value="1"/>
</dbReference>
<dbReference type="GO" id="GO:0032977">
    <property type="term" value="F:membrane insertase activity"/>
    <property type="evidence" value="ECO:0007669"/>
    <property type="project" value="InterPro"/>
</dbReference>
<dbReference type="InterPro" id="IPR019998">
    <property type="entry name" value="Membr_insert_YidC"/>
</dbReference>
<evidence type="ECO:0000256" key="7">
    <source>
        <dbReference type="ARBA" id="ARBA00022927"/>
    </source>
</evidence>
<feature type="domain" description="Membrane insertase YidC N-terminal" evidence="15">
    <location>
        <begin position="78"/>
        <end position="344"/>
    </location>
</feature>
<dbReference type="EMBL" id="JAEMHM010000012">
    <property type="protein sequence ID" value="MBJ6726179.1"/>
    <property type="molecule type" value="Genomic_DNA"/>
</dbReference>
<evidence type="ECO:0000256" key="13">
    <source>
        <dbReference type="HAMAP-Rule" id="MF_01810"/>
    </source>
</evidence>
<dbReference type="RefSeq" id="WP_199385065.1">
    <property type="nucleotide sequence ID" value="NZ_JAEMHM010000012.1"/>
</dbReference>
<proteinExistence type="inferred from homology"/>
<keyword evidence="5 13" id="KW-1003">Cell membrane</keyword>
<comment type="subcellular location">
    <subcellularLocation>
        <location evidence="1">Cell inner membrane</location>
        <topology evidence="1">Multi-pass membrane protein</topology>
    </subcellularLocation>
    <subcellularLocation>
        <location evidence="13">Cell membrane</location>
        <topology evidence="13">Multi-pass membrane protein</topology>
    </subcellularLocation>
</comment>
<evidence type="ECO:0000256" key="8">
    <source>
        <dbReference type="ARBA" id="ARBA00022989"/>
    </source>
</evidence>
<dbReference type="NCBIfam" id="NF002353">
    <property type="entry name" value="PRK01318.1-4"/>
    <property type="match status" value="1"/>
</dbReference>
<feature type="transmembrane region" description="Helical" evidence="13">
    <location>
        <begin position="496"/>
        <end position="520"/>
    </location>
</feature>
<dbReference type="CDD" id="cd19961">
    <property type="entry name" value="EcYidC-like_peri"/>
    <property type="match status" value="1"/>
</dbReference>
<protein>
    <recommendedName>
        <fullName evidence="3 13">Membrane protein insertase YidC</fullName>
    </recommendedName>
    <alternativeName>
        <fullName evidence="12 13">Foldase YidC</fullName>
    </alternativeName>
    <alternativeName>
        <fullName evidence="11 13">Membrane integrase YidC</fullName>
    </alternativeName>
    <alternativeName>
        <fullName evidence="13">Membrane protein YidC</fullName>
    </alternativeName>
</protein>
<dbReference type="GO" id="GO:0051205">
    <property type="term" value="P:protein insertion into membrane"/>
    <property type="evidence" value="ECO:0007669"/>
    <property type="project" value="TreeGrafter"/>
</dbReference>
<evidence type="ECO:0000256" key="3">
    <source>
        <dbReference type="ARBA" id="ARBA00015325"/>
    </source>
</evidence>
<comment type="subunit">
    <text evidence="13">Interacts with the Sec translocase complex via SecD. Specifically interacts with transmembrane segments of nascent integral membrane proteins during membrane integration.</text>
</comment>
<evidence type="ECO:0000256" key="5">
    <source>
        <dbReference type="ARBA" id="ARBA00022475"/>
    </source>
</evidence>
<evidence type="ECO:0000256" key="10">
    <source>
        <dbReference type="ARBA" id="ARBA00023186"/>
    </source>
</evidence>
<comment type="function">
    <text evidence="13">Required for the insertion and/or proper folding and/or complex formation of integral membrane proteins into the membrane. Involved in integration of membrane proteins that insert both dependently and independently of the Sec translocase complex, as well as at least some lipoproteins. Aids folding of multispanning membrane proteins.</text>
</comment>
<dbReference type="PRINTS" id="PR00701">
    <property type="entry name" value="60KDINNERMP"/>
</dbReference>
<evidence type="ECO:0000256" key="1">
    <source>
        <dbReference type="ARBA" id="ARBA00004429"/>
    </source>
</evidence>
<evidence type="ECO:0000313" key="17">
    <source>
        <dbReference type="Proteomes" id="UP000636888"/>
    </source>
</evidence>
<evidence type="ECO:0000256" key="4">
    <source>
        <dbReference type="ARBA" id="ARBA00022448"/>
    </source>
</evidence>
<keyword evidence="8 13" id="KW-1133">Transmembrane helix</keyword>
<name>A0A8J7LW05_9BACT</name>